<evidence type="ECO:0000313" key="2">
    <source>
        <dbReference type="Proteomes" id="UP000675881"/>
    </source>
</evidence>
<proteinExistence type="predicted"/>
<dbReference type="AlphaFoldDB" id="A0A7R8CPQ5"/>
<evidence type="ECO:0000313" key="1">
    <source>
        <dbReference type="EMBL" id="CAF2888720.1"/>
    </source>
</evidence>
<dbReference type="PROSITE" id="PS00028">
    <property type="entry name" value="ZINC_FINGER_C2H2_1"/>
    <property type="match status" value="1"/>
</dbReference>
<keyword evidence="2" id="KW-1185">Reference proteome</keyword>
<reference evidence="1" key="1">
    <citation type="submission" date="2021-02" db="EMBL/GenBank/DDBJ databases">
        <authorList>
            <person name="Bekaert M."/>
        </authorList>
    </citation>
    <scope>NUCLEOTIDE SEQUENCE</scope>
    <source>
        <strain evidence="1">IoA-00</strain>
    </source>
</reference>
<gene>
    <name evidence="1" type="ORF">LSAA_7887</name>
</gene>
<accession>A0A7R8CPQ5</accession>
<protein>
    <submittedName>
        <fullName evidence="1">(salmon louse) hypothetical protein</fullName>
    </submittedName>
</protein>
<dbReference type="Proteomes" id="UP000675881">
    <property type="component" value="Chromosome 3"/>
</dbReference>
<dbReference type="InterPro" id="IPR013087">
    <property type="entry name" value="Znf_C2H2_type"/>
</dbReference>
<name>A0A7R8CPQ5_LEPSM</name>
<dbReference type="EMBL" id="HG994582">
    <property type="protein sequence ID" value="CAF2888720.1"/>
    <property type="molecule type" value="Genomic_DNA"/>
</dbReference>
<sequence>MALSLCGELKESFIVPVLPPHHPQNHQFPIKLIAKRSKGQDRKLNVQKNEENIILQQESSRVSSILTESPPVTSNNFHKQIASKSCTIWIHLQANISTEWEQNSIVINNPKTTAATKIGSKTLTKVPFSIQKTFTTPTSMTMSPIKIEASTIPEGRHMDENDSFNPKTVHRCILQTSDKSKYSKSFVLECHVCHWEYSSYDKYFKHLIELHCARQKVLSNMKKQYREIPYDKEAYHKKKRHYQLSQDTSLLDQSNQLKYVEEYPLENGPKDKYQIRELKKKKEEIEEENVPLNLSSKKSNLLLLKEGSQDPVLTSKTINDSVYCPHWASNIFPALSVNDNVNDEITLSELRAQITKLLLLVFGEEKLTVELGYPVKDVFEILETASLVYGRIENVLFRD</sequence>
<organism evidence="1 2">
    <name type="scientific">Lepeophtheirus salmonis</name>
    <name type="common">Salmon louse</name>
    <name type="synonym">Caligus salmonis</name>
    <dbReference type="NCBI Taxonomy" id="72036"/>
    <lineage>
        <taxon>Eukaryota</taxon>
        <taxon>Metazoa</taxon>
        <taxon>Ecdysozoa</taxon>
        <taxon>Arthropoda</taxon>
        <taxon>Crustacea</taxon>
        <taxon>Multicrustacea</taxon>
        <taxon>Hexanauplia</taxon>
        <taxon>Copepoda</taxon>
        <taxon>Siphonostomatoida</taxon>
        <taxon>Caligidae</taxon>
        <taxon>Lepeophtheirus</taxon>
    </lineage>
</organism>